<feature type="transmembrane region" description="Helical" evidence="1">
    <location>
        <begin position="219"/>
        <end position="237"/>
    </location>
</feature>
<proteinExistence type="predicted"/>
<dbReference type="InterPro" id="IPR052929">
    <property type="entry name" value="RNase_H-like_EbsB-rel"/>
</dbReference>
<evidence type="ECO:0000313" key="2">
    <source>
        <dbReference type="EMBL" id="VDD40236.1"/>
    </source>
</evidence>
<organism evidence="2">
    <name type="scientific">Brassica oleracea</name>
    <name type="common">Wild cabbage</name>
    <dbReference type="NCBI Taxonomy" id="3712"/>
    <lineage>
        <taxon>Eukaryota</taxon>
        <taxon>Viridiplantae</taxon>
        <taxon>Streptophyta</taxon>
        <taxon>Embryophyta</taxon>
        <taxon>Tracheophyta</taxon>
        <taxon>Spermatophyta</taxon>
        <taxon>Magnoliopsida</taxon>
        <taxon>eudicotyledons</taxon>
        <taxon>Gunneridae</taxon>
        <taxon>Pentapetalae</taxon>
        <taxon>rosids</taxon>
        <taxon>malvids</taxon>
        <taxon>Brassicales</taxon>
        <taxon>Brassicaceae</taxon>
        <taxon>Brassiceae</taxon>
        <taxon>Brassica</taxon>
    </lineage>
</organism>
<gene>
    <name evidence="2" type="ORF">BOLC7T45796H</name>
</gene>
<keyword evidence="1" id="KW-0812">Transmembrane</keyword>
<accession>A0A3P6ES86</accession>
<evidence type="ECO:0008006" key="3">
    <source>
        <dbReference type="Google" id="ProtNLM"/>
    </source>
</evidence>
<sequence length="268" mass="30070">MIALHSCRLCDAYHQTGISSNLSPWILWGIWTSQNLLLFENKSVTTRSMVVNAVVAAREWLLAQVVNTTKSSPTQTGNETPPTNPDVIYCNTDVAWSVSRRADGSGVLQAKLGWCFKNAAHGVYSEGIRAIDHISSPFMAEALAMREADAPRIIDPGQDDATMAEPDDSSTKDKPGWINAMQEAKRTSLLNVWFRTDSQDRESYKLEVISGGAFWSSHGYRAIIFILLICFYLFYWSRTQLCSGLPCEVCSPKLCLDFFFFFHVLTLY</sequence>
<keyword evidence="1" id="KW-0472">Membrane</keyword>
<dbReference type="AlphaFoldDB" id="A0A3P6ES86"/>
<name>A0A3P6ES86_BRAOL</name>
<protein>
    <recommendedName>
        <fullName evidence="3">RNase H type-1 domain-containing protein</fullName>
    </recommendedName>
</protein>
<dbReference type="PANTHER" id="PTHR47074">
    <property type="entry name" value="BNAC02G40300D PROTEIN"/>
    <property type="match status" value="1"/>
</dbReference>
<reference evidence="2" key="1">
    <citation type="submission" date="2018-11" db="EMBL/GenBank/DDBJ databases">
        <authorList>
            <consortium name="Genoscope - CEA"/>
            <person name="William W."/>
        </authorList>
    </citation>
    <scope>NUCLEOTIDE SEQUENCE</scope>
</reference>
<dbReference type="PANTHER" id="PTHR47074:SF49">
    <property type="entry name" value="POLYNUCLEOTIDYL TRANSFERASE, RIBONUCLEASE H-LIKE SUPERFAMILY PROTEIN"/>
    <property type="match status" value="1"/>
</dbReference>
<keyword evidence="1" id="KW-1133">Transmembrane helix</keyword>
<dbReference type="EMBL" id="LR031876">
    <property type="protein sequence ID" value="VDD40236.1"/>
    <property type="molecule type" value="Genomic_DNA"/>
</dbReference>
<evidence type="ECO:0000256" key="1">
    <source>
        <dbReference type="SAM" id="Phobius"/>
    </source>
</evidence>